<sequence>MTSGGRARGVRLLWPLAVLLGLTGLVLLGLGVAGSTDRSTTDLAGVVPGQEVVVPQEGMSVWSRSPQTRAATACTLDDTLMLRPDEDFTTRVEGQDFHEVARTGPGQGAGPATLVCDTDDAVYAGPYGPATAPTGLRGGAGLTLGLLLLPLGLACAALAVLARRRGEVTETGPDPAAYTLAQRPAGPEADRGSRRTSPTDAPTGPRYDLPPPPS</sequence>
<dbReference type="Proteomes" id="UP000054837">
    <property type="component" value="Unassembled WGS sequence"/>
</dbReference>
<keyword evidence="2" id="KW-1133">Transmembrane helix</keyword>
<dbReference type="AlphaFoldDB" id="A0A0W8I5V6"/>
<evidence type="ECO:0000313" key="3">
    <source>
        <dbReference type="EMBL" id="KUG53580.1"/>
    </source>
</evidence>
<protein>
    <submittedName>
        <fullName evidence="3">Uncharacterized protein</fullName>
    </submittedName>
</protein>
<gene>
    <name evidence="3" type="ORF">AVL62_02000</name>
</gene>
<keyword evidence="2" id="KW-0472">Membrane</keyword>
<comment type="caution">
    <text evidence="3">The sequence shown here is derived from an EMBL/GenBank/DDBJ whole genome shotgun (WGS) entry which is preliminary data.</text>
</comment>
<proteinExistence type="predicted"/>
<organism evidence="3 4">
    <name type="scientific">Serinicoccus chungangensis</name>
    <dbReference type="NCBI Taxonomy" id="767452"/>
    <lineage>
        <taxon>Bacteria</taxon>
        <taxon>Bacillati</taxon>
        <taxon>Actinomycetota</taxon>
        <taxon>Actinomycetes</taxon>
        <taxon>Micrococcales</taxon>
        <taxon>Ornithinimicrobiaceae</taxon>
        <taxon>Serinicoccus</taxon>
    </lineage>
</organism>
<feature type="region of interest" description="Disordered" evidence="1">
    <location>
        <begin position="168"/>
        <end position="214"/>
    </location>
</feature>
<reference evidence="3 4" key="1">
    <citation type="submission" date="2015-12" db="EMBL/GenBank/DDBJ databases">
        <title>Serinicoccus chungangenesis strain CD08_5 genome sequencing and assembly.</title>
        <authorList>
            <person name="Chander A.M."/>
            <person name="Kaur G."/>
            <person name="Nair G.R."/>
            <person name="Dhawan D.K."/>
            <person name="Kochhar R.K."/>
            <person name="Mayilraj S."/>
            <person name="Bhadada S.K."/>
        </authorList>
    </citation>
    <scope>NUCLEOTIDE SEQUENCE [LARGE SCALE GENOMIC DNA]</scope>
    <source>
        <strain evidence="3 4">CD08_5</strain>
    </source>
</reference>
<keyword evidence="4" id="KW-1185">Reference proteome</keyword>
<keyword evidence="2" id="KW-0812">Transmembrane</keyword>
<feature type="transmembrane region" description="Helical" evidence="2">
    <location>
        <begin position="142"/>
        <end position="162"/>
    </location>
</feature>
<evidence type="ECO:0000256" key="2">
    <source>
        <dbReference type="SAM" id="Phobius"/>
    </source>
</evidence>
<name>A0A0W8I5V6_9MICO</name>
<dbReference type="RefSeq" id="WP_058891589.1">
    <property type="nucleotide sequence ID" value="NZ_LQBL01000028.1"/>
</dbReference>
<accession>A0A0W8I5V6</accession>
<feature type="transmembrane region" description="Helical" evidence="2">
    <location>
        <begin position="12"/>
        <end position="33"/>
    </location>
</feature>
<evidence type="ECO:0000313" key="4">
    <source>
        <dbReference type="Proteomes" id="UP000054837"/>
    </source>
</evidence>
<evidence type="ECO:0000256" key="1">
    <source>
        <dbReference type="SAM" id="MobiDB-lite"/>
    </source>
</evidence>
<dbReference type="EMBL" id="LQBL01000028">
    <property type="protein sequence ID" value="KUG53580.1"/>
    <property type="molecule type" value="Genomic_DNA"/>
</dbReference>
<dbReference type="STRING" id="767452.AVL62_02000"/>
<dbReference type="OrthoDB" id="4868356at2"/>